<dbReference type="PANTHER" id="PTHR33146">
    <property type="entry name" value="ENDONUCLEASE 4"/>
    <property type="match status" value="1"/>
</dbReference>
<dbReference type="InterPro" id="IPR003154">
    <property type="entry name" value="S1/P1nuclease"/>
</dbReference>
<proteinExistence type="predicted"/>
<keyword evidence="1" id="KW-0540">Nuclease</keyword>
<dbReference type="RefSeq" id="WP_344765938.1">
    <property type="nucleotide sequence ID" value="NZ_BAABAK010000005.1"/>
</dbReference>
<evidence type="ECO:0000256" key="5">
    <source>
        <dbReference type="ARBA" id="ARBA00023157"/>
    </source>
</evidence>
<evidence type="ECO:0000256" key="2">
    <source>
        <dbReference type="ARBA" id="ARBA00022723"/>
    </source>
</evidence>
<reference evidence="8" key="1">
    <citation type="journal article" date="2019" name="Int. J. Syst. Evol. Microbiol.">
        <title>The Global Catalogue of Microorganisms (GCM) 10K type strain sequencing project: providing services to taxonomists for standard genome sequencing and annotation.</title>
        <authorList>
            <consortium name="The Broad Institute Genomics Platform"/>
            <consortium name="The Broad Institute Genome Sequencing Center for Infectious Disease"/>
            <person name="Wu L."/>
            <person name="Ma J."/>
        </authorList>
    </citation>
    <scope>NUCLEOTIDE SEQUENCE [LARGE SCALE GENOMIC DNA]</scope>
    <source>
        <strain evidence="8">JCM 17338</strain>
    </source>
</reference>
<dbReference type="CDD" id="cd11010">
    <property type="entry name" value="S1-P1_nuclease"/>
    <property type="match status" value="1"/>
</dbReference>
<dbReference type="Gene3D" id="1.10.575.10">
    <property type="entry name" value="P1 Nuclease"/>
    <property type="match status" value="1"/>
</dbReference>
<evidence type="ECO:0000256" key="1">
    <source>
        <dbReference type="ARBA" id="ARBA00022722"/>
    </source>
</evidence>
<keyword evidence="4" id="KW-0378">Hydrolase</keyword>
<evidence type="ECO:0000313" key="7">
    <source>
        <dbReference type="EMBL" id="GAA3961353.1"/>
    </source>
</evidence>
<accession>A0ABP7P8J7</accession>
<keyword evidence="3" id="KW-0255">Endonuclease</keyword>
<dbReference type="Proteomes" id="UP001501081">
    <property type="component" value="Unassembled WGS sequence"/>
</dbReference>
<comment type="caution">
    <text evidence="7">The sequence shown here is derived from an EMBL/GenBank/DDBJ whole genome shotgun (WGS) entry which is preliminary data.</text>
</comment>
<evidence type="ECO:0000256" key="3">
    <source>
        <dbReference type="ARBA" id="ARBA00022759"/>
    </source>
</evidence>
<protein>
    <submittedName>
        <fullName evidence="7">S1/P1 nuclease</fullName>
    </submittedName>
</protein>
<evidence type="ECO:0000313" key="8">
    <source>
        <dbReference type="Proteomes" id="UP001501081"/>
    </source>
</evidence>
<dbReference type="Pfam" id="PF02265">
    <property type="entry name" value="S1-P1_nuclease"/>
    <property type="match status" value="1"/>
</dbReference>
<keyword evidence="8" id="KW-1185">Reference proteome</keyword>
<dbReference type="SUPFAM" id="SSF48537">
    <property type="entry name" value="Phospholipase C/P1 nuclease"/>
    <property type="match status" value="1"/>
</dbReference>
<sequence>MKFHYPFALLIIAISLILISWGYTGHRTIGQITESYLSPNAKAAVKDLLGDESLADAATWADEARKFPELKETANWHFLNLPLGLNFKKFKNMVDTMKQANVYSALIKAQETLKQKDTPKKEKINALKFVLHFVGDMHQPMHISRAEDKGGNTIQLNYEGKGTNLHSLIDTRLLEHRGLKYDSLAIKFNNIPKRKIRKWQKTPIIKWAWESYQISSKLYAEVDEMKSRTIGEEYYNKHIGMVEERIQQASVRLAGLLNEIYKDGYVSETSGN</sequence>
<keyword evidence="2" id="KW-0479">Metal-binding</keyword>
<evidence type="ECO:0000256" key="6">
    <source>
        <dbReference type="ARBA" id="ARBA00023180"/>
    </source>
</evidence>
<evidence type="ECO:0000256" key="4">
    <source>
        <dbReference type="ARBA" id="ARBA00022801"/>
    </source>
</evidence>
<keyword evidence="6" id="KW-0325">Glycoprotein</keyword>
<dbReference type="InterPro" id="IPR008947">
    <property type="entry name" value="PLipase_C/P1_nuclease_dom_sf"/>
</dbReference>
<dbReference type="EMBL" id="BAABAK010000005">
    <property type="protein sequence ID" value="GAA3961353.1"/>
    <property type="molecule type" value="Genomic_DNA"/>
</dbReference>
<keyword evidence="5" id="KW-1015">Disulfide bond</keyword>
<name>A0ABP7P8J7_9SPHI</name>
<gene>
    <name evidence="7" type="ORF">GCM10022246_13210</name>
</gene>
<dbReference type="PANTHER" id="PTHR33146:SF26">
    <property type="entry name" value="ENDONUCLEASE 4"/>
    <property type="match status" value="1"/>
</dbReference>
<organism evidence="7 8">
    <name type="scientific">Pedobacter ginsengiterrae</name>
    <dbReference type="NCBI Taxonomy" id="871696"/>
    <lineage>
        <taxon>Bacteria</taxon>
        <taxon>Pseudomonadati</taxon>
        <taxon>Bacteroidota</taxon>
        <taxon>Sphingobacteriia</taxon>
        <taxon>Sphingobacteriales</taxon>
        <taxon>Sphingobacteriaceae</taxon>
        <taxon>Pedobacter</taxon>
    </lineage>
</organism>